<dbReference type="InterPro" id="IPR011990">
    <property type="entry name" value="TPR-like_helical_dom_sf"/>
</dbReference>
<feature type="domain" description="SusD-like N-terminal" evidence="8">
    <location>
        <begin position="70"/>
        <end position="225"/>
    </location>
</feature>
<comment type="similarity">
    <text evidence="2">Belongs to the SusD family.</text>
</comment>
<dbReference type="SUPFAM" id="SSF48452">
    <property type="entry name" value="TPR-like"/>
    <property type="match status" value="1"/>
</dbReference>
<evidence type="ECO:0000256" key="4">
    <source>
        <dbReference type="ARBA" id="ARBA00023136"/>
    </source>
</evidence>
<reference evidence="9 10" key="1">
    <citation type="submission" date="2018-09" db="EMBL/GenBank/DDBJ databases">
        <title>Genomic Encyclopedia of Archaeal and Bacterial Type Strains, Phase II (KMG-II): from individual species to whole genera.</title>
        <authorList>
            <person name="Goeker M."/>
        </authorList>
    </citation>
    <scope>NUCLEOTIDE SEQUENCE [LARGE SCALE GENOMIC DNA]</scope>
    <source>
        <strain evidence="9 10">DSM 21950</strain>
    </source>
</reference>
<evidence type="ECO:0000256" key="3">
    <source>
        <dbReference type="ARBA" id="ARBA00022729"/>
    </source>
</evidence>
<evidence type="ECO:0000259" key="8">
    <source>
        <dbReference type="Pfam" id="PF14322"/>
    </source>
</evidence>
<evidence type="ECO:0000313" key="9">
    <source>
        <dbReference type="EMBL" id="RKE04239.1"/>
    </source>
</evidence>
<dbReference type="RefSeq" id="WP_120239031.1">
    <property type="nucleotide sequence ID" value="NZ_RAPQ01000008.1"/>
</dbReference>
<evidence type="ECO:0000256" key="1">
    <source>
        <dbReference type="ARBA" id="ARBA00004442"/>
    </source>
</evidence>
<dbReference type="AlphaFoldDB" id="A0A419X9L0"/>
<evidence type="ECO:0000259" key="7">
    <source>
        <dbReference type="Pfam" id="PF07980"/>
    </source>
</evidence>
<evidence type="ECO:0000256" key="2">
    <source>
        <dbReference type="ARBA" id="ARBA00006275"/>
    </source>
</evidence>
<dbReference type="OrthoDB" id="630434at2"/>
<dbReference type="Pfam" id="PF07980">
    <property type="entry name" value="SusD_RagB"/>
    <property type="match status" value="1"/>
</dbReference>
<keyword evidence="5" id="KW-0998">Cell outer membrane</keyword>
<comment type="subcellular location">
    <subcellularLocation>
        <location evidence="1">Cell outer membrane</location>
    </subcellularLocation>
</comment>
<dbReference type="Gene3D" id="1.25.40.390">
    <property type="match status" value="1"/>
</dbReference>
<dbReference type="InterPro" id="IPR033985">
    <property type="entry name" value="SusD-like_N"/>
</dbReference>
<keyword evidence="10" id="KW-1185">Reference proteome</keyword>
<keyword evidence="4" id="KW-0472">Membrane</keyword>
<organism evidence="9 10">
    <name type="scientific">Marinifilum flexuosum</name>
    <dbReference type="NCBI Taxonomy" id="1117708"/>
    <lineage>
        <taxon>Bacteria</taxon>
        <taxon>Pseudomonadati</taxon>
        <taxon>Bacteroidota</taxon>
        <taxon>Bacteroidia</taxon>
        <taxon>Marinilabiliales</taxon>
        <taxon>Marinifilaceae</taxon>
    </lineage>
</organism>
<feature type="domain" description="RagB/SusD" evidence="7">
    <location>
        <begin position="333"/>
        <end position="455"/>
    </location>
</feature>
<keyword evidence="3 6" id="KW-0732">Signal</keyword>
<name>A0A419X9L0_9BACT</name>
<accession>A0A419X9L0</accession>
<comment type="caution">
    <text evidence="9">The sequence shown here is derived from an EMBL/GenBank/DDBJ whole genome shotgun (WGS) entry which is preliminary data.</text>
</comment>
<dbReference type="GO" id="GO:0009279">
    <property type="term" value="C:cell outer membrane"/>
    <property type="evidence" value="ECO:0007669"/>
    <property type="project" value="UniProtKB-SubCell"/>
</dbReference>
<evidence type="ECO:0000256" key="6">
    <source>
        <dbReference type="SAM" id="SignalP"/>
    </source>
</evidence>
<dbReference type="CDD" id="cd08977">
    <property type="entry name" value="SusD"/>
    <property type="match status" value="1"/>
</dbReference>
<dbReference type="Gene3D" id="1.25.40.900">
    <property type="match status" value="1"/>
</dbReference>
<dbReference type="InterPro" id="IPR012944">
    <property type="entry name" value="SusD_RagB_dom"/>
</dbReference>
<evidence type="ECO:0000313" key="10">
    <source>
        <dbReference type="Proteomes" id="UP000284531"/>
    </source>
</evidence>
<proteinExistence type="inferred from homology"/>
<dbReference type="Pfam" id="PF14322">
    <property type="entry name" value="SusD-like_3"/>
    <property type="match status" value="1"/>
</dbReference>
<feature type="signal peptide" evidence="6">
    <location>
        <begin position="1"/>
        <end position="22"/>
    </location>
</feature>
<evidence type="ECO:0000256" key="5">
    <source>
        <dbReference type="ARBA" id="ARBA00023237"/>
    </source>
</evidence>
<dbReference type="EMBL" id="RAPQ01000008">
    <property type="protein sequence ID" value="RKE04239.1"/>
    <property type="molecule type" value="Genomic_DNA"/>
</dbReference>
<sequence length="455" mass="50701">MKKLNILSRIAMFIVLFFTINACSTGDLDPSLEQNKDVNGGITSADNLYAIIKGSYSILTDNGYYGRDYIINNEVRSDNCFSNGNSGRFTTQAGFSYNANTGYFWDEAYEAIAGANIIISQNPAELEGEEAYIKHLQGQAYALRALVHFDLLKQYGQQHTGGTLGIPYVTEFKGENLIPARNTVEDCKTKIMSDLDMAFSLMDESYNTSSEFLTKFAAKAIESRVAVYFGMWTDAISACEAVIGSGNYSIIAASDYVKHWTSDQSSNSIFELAFNSSDNQGINGLAYIYRTTEGGSYGDVQVIDEVEDLYEDGDVRAGILGWEGTMLRNIGKYPNNKGEDNVIVIRYEEVILNYAEALFETGGDALTQINLITENRGISPYTSVTKDDILNERRKEFIFEGHRFEDLVRFGKNIEKISLQQNFAATIPYGDYRLSWPIPQAEVDANSNMVQNTGY</sequence>
<dbReference type="Proteomes" id="UP000284531">
    <property type="component" value="Unassembled WGS sequence"/>
</dbReference>
<feature type="chain" id="PRO_5019425282" evidence="6">
    <location>
        <begin position="23"/>
        <end position="455"/>
    </location>
</feature>
<gene>
    <name evidence="9" type="ORF">BXY64_1255</name>
</gene>
<dbReference type="Gene3D" id="2.20.20.130">
    <property type="match status" value="1"/>
</dbReference>
<protein>
    <submittedName>
        <fullName evidence="9">Putative outer membrane starch-binding protein</fullName>
    </submittedName>
</protein>